<dbReference type="PANTHER" id="PTHR30290">
    <property type="entry name" value="PERIPLASMIC BINDING COMPONENT OF ABC TRANSPORTER"/>
    <property type="match status" value="1"/>
</dbReference>
<dbReference type="PANTHER" id="PTHR30290:SF9">
    <property type="entry name" value="OLIGOPEPTIDE-BINDING PROTEIN APPA"/>
    <property type="match status" value="1"/>
</dbReference>
<dbReference type="InterPro" id="IPR030678">
    <property type="entry name" value="Peptide/Ni-bd"/>
</dbReference>
<evidence type="ECO:0000256" key="4">
    <source>
        <dbReference type="SAM" id="SignalP"/>
    </source>
</evidence>
<keyword evidence="2" id="KW-0813">Transport</keyword>
<evidence type="ECO:0000313" key="6">
    <source>
        <dbReference type="EMBL" id="MDO7874606.1"/>
    </source>
</evidence>
<dbReference type="PROSITE" id="PS51257">
    <property type="entry name" value="PROKAR_LIPOPROTEIN"/>
    <property type="match status" value="1"/>
</dbReference>
<dbReference type="RefSeq" id="WP_305005919.1">
    <property type="nucleotide sequence ID" value="NZ_JAUQSY010000004.1"/>
</dbReference>
<feature type="signal peptide" evidence="4">
    <location>
        <begin position="1"/>
        <end position="20"/>
    </location>
</feature>
<keyword evidence="3 4" id="KW-0732">Signal</keyword>
<evidence type="ECO:0000259" key="5">
    <source>
        <dbReference type="Pfam" id="PF00496"/>
    </source>
</evidence>
<dbReference type="Gene3D" id="3.40.190.10">
    <property type="entry name" value="Periplasmic binding protein-like II"/>
    <property type="match status" value="1"/>
</dbReference>
<feature type="domain" description="Solute-binding protein family 5" evidence="5">
    <location>
        <begin position="75"/>
        <end position="480"/>
    </location>
</feature>
<evidence type="ECO:0000256" key="2">
    <source>
        <dbReference type="ARBA" id="ARBA00022448"/>
    </source>
</evidence>
<reference evidence="6" key="1">
    <citation type="submission" date="2023-07" db="EMBL/GenBank/DDBJ databases">
        <authorList>
            <person name="Kim M.K."/>
        </authorList>
    </citation>
    <scope>NUCLEOTIDE SEQUENCE</scope>
    <source>
        <strain evidence="6">ASUV-10-1</strain>
    </source>
</reference>
<keyword evidence="7" id="KW-1185">Reference proteome</keyword>
<dbReference type="SUPFAM" id="SSF53850">
    <property type="entry name" value="Periplasmic binding protein-like II"/>
    <property type="match status" value="1"/>
</dbReference>
<dbReference type="InterPro" id="IPR000914">
    <property type="entry name" value="SBP_5_dom"/>
</dbReference>
<dbReference type="Proteomes" id="UP001176429">
    <property type="component" value="Unassembled WGS sequence"/>
</dbReference>
<name>A0ABT9B8K6_9BACT</name>
<proteinExistence type="inferred from homology"/>
<comment type="caution">
    <text evidence="6">The sequence shown here is derived from an EMBL/GenBank/DDBJ whole genome shotgun (WGS) entry which is preliminary data.</text>
</comment>
<evidence type="ECO:0000256" key="1">
    <source>
        <dbReference type="ARBA" id="ARBA00005695"/>
    </source>
</evidence>
<feature type="chain" id="PRO_5046470348" evidence="4">
    <location>
        <begin position="21"/>
        <end position="586"/>
    </location>
</feature>
<comment type="similarity">
    <text evidence="1">Belongs to the bacterial solute-binding protein 5 family.</text>
</comment>
<evidence type="ECO:0000256" key="3">
    <source>
        <dbReference type="ARBA" id="ARBA00022729"/>
    </source>
</evidence>
<dbReference type="Pfam" id="PF00496">
    <property type="entry name" value="SBP_bac_5"/>
    <property type="match status" value="1"/>
</dbReference>
<dbReference type="Gene3D" id="3.10.105.10">
    <property type="entry name" value="Dipeptide-binding Protein, Domain 3"/>
    <property type="match status" value="1"/>
</dbReference>
<dbReference type="InterPro" id="IPR039424">
    <property type="entry name" value="SBP_5"/>
</dbReference>
<dbReference type="EMBL" id="JAUQSY010000004">
    <property type="protein sequence ID" value="MDO7874606.1"/>
    <property type="molecule type" value="Genomic_DNA"/>
</dbReference>
<organism evidence="6 7">
    <name type="scientific">Hymenobacter aranciens</name>
    <dbReference type="NCBI Taxonomy" id="3063996"/>
    <lineage>
        <taxon>Bacteria</taxon>
        <taxon>Pseudomonadati</taxon>
        <taxon>Bacteroidota</taxon>
        <taxon>Cytophagia</taxon>
        <taxon>Cytophagales</taxon>
        <taxon>Hymenobacteraceae</taxon>
        <taxon>Hymenobacter</taxon>
    </lineage>
</organism>
<protein>
    <submittedName>
        <fullName evidence="6">ABC transporter substrate-binding protein</fullName>
    </submittedName>
</protein>
<sequence length="586" mass="64420">MKHLFPLGLRLALVALGLVAGCTSRPSKEPPIRVRWTRDPESLDPLLLANQYATEAANLLHLSLLQVDFSKNDFSPALAEALPTVTLLGDSLTQLTYQLRQAAAWDNGQPITGHDVALTLKLMYCPGLPNESARAQAGFIRSIRIDSLNPKRFTLTCQGQAVEHIQASGDFFILPETVLDPQHELRPTSLSELQKRPPTTPPDSALSRLARRYLAAVPMPGSPAPALGCGPYELSSWQKNQTLRLRRKTRWWADQVRPRPFVLQAQPRRLEFAIIPDDATAALALQHGDIDLYPQVSAAQFAQLRASETTREQLAFYTAPSYDIVAAGFNTQQPALADGPTRRALSYLFDAAGLLQATQFGQGLRTVGLIHPNDQRNYNRSLSLLPFAPDTAALLLRRAGWQQTTPRGPWQRQPKAGARQQLRLRFRYRADDASFETMALQFRAAAASVGIAVELLPTAAAALTPNLQAGDFDVYVRLIKGNPFLFNFIPVLHSSARGAGNFTGYGTPASDQLIEAIAAARQPAQRSRLLQQFQATLRTDAPVVPLFFMATRLAASRQLAGLHVSHLKPGYLVTTMERKPASFPTP</sequence>
<evidence type="ECO:0000313" key="7">
    <source>
        <dbReference type="Proteomes" id="UP001176429"/>
    </source>
</evidence>
<gene>
    <name evidence="6" type="ORF">Q5H93_07670</name>
</gene>
<accession>A0ABT9B8K6</accession>
<dbReference type="PIRSF" id="PIRSF002741">
    <property type="entry name" value="MppA"/>
    <property type="match status" value="1"/>
</dbReference>